<feature type="domain" description="Nudix hydrolase" evidence="1">
    <location>
        <begin position="157"/>
        <end position="299"/>
    </location>
</feature>
<dbReference type="EMBL" id="LT984806">
    <property type="protein sequence ID" value="SPD47314.1"/>
    <property type="molecule type" value="Genomic_DNA"/>
</dbReference>
<dbReference type="CDD" id="cd03676">
    <property type="entry name" value="NUDIX_Tnr3_like"/>
    <property type="match status" value="1"/>
</dbReference>
<dbReference type="SUPFAM" id="SSF55811">
    <property type="entry name" value="Nudix"/>
    <property type="match status" value="1"/>
</dbReference>
<dbReference type="EMBL" id="OFTC01000009">
    <property type="protein sequence ID" value="SOZ35367.1"/>
    <property type="molecule type" value="Genomic_DNA"/>
</dbReference>
<gene>
    <name evidence="2" type="ORF">CBM2605_A170286</name>
    <name evidence="3" type="ORF">CBM2607_12254</name>
</gene>
<protein>
    <submittedName>
        <fullName evidence="3">NUDIX domain-containing protein</fullName>
    </submittedName>
</protein>
<dbReference type="Pfam" id="PF00293">
    <property type="entry name" value="NUDIX"/>
    <property type="match status" value="1"/>
</dbReference>
<evidence type="ECO:0000259" key="1">
    <source>
        <dbReference type="PROSITE" id="PS51462"/>
    </source>
</evidence>
<keyword evidence="5" id="KW-1185">Reference proteome</keyword>
<dbReference type="InterPro" id="IPR015797">
    <property type="entry name" value="NUDIX_hydrolase-like_dom_sf"/>
</dbReference>
<proteinExistence type="predicted"/>
<evidence type="ECO:0000313" key="5">
    <source>
        <dbReference type="Proteomes" id="UP000256710"/>
    </source>
</evidence>
<dbReference type="GO" id="GO:0003824">
    <property type="term" value="F:catalytic activity"/>
    <property type="evidence" value="ECO:0007669"/>
    <property type="project" value="UniProtKB-ARBA"/>
</dbReference>
<evidence type="ECO:0000313" key="2">
    <source>
        <dbReference type="EMBL" id="SOZ35367.1"/>
    </source>
</evidence>
<sequence length="315" mass="32658">MAEMSFLTAADADAGSAAAFLGGSVAASAAGSVADLTAGIAASLAARSGFDAAARLRLMAEGRQVGWLPRTHAGVLRGIGAVLGPEQPLADGSVAVALLPGCDDFDARSDALQALARQLADAGHVRGWRDELFAVTAALDAPAVAVVERAAARFLGLLTFASHMNGIVDGAAGAPPALWISRRSPAKSVDPGMWDNLVAGGMPHGSDPLATLVRECEEESGIPPELAQGVQAHGMIEVLRDLPEGVQWEQLYVYDLLLPPDFMPRNQDGEVSEHRRVEVAPLLAIMSAGAMTVDATLVTLDALGRRGWLDAGHHD</sequence>
<evidence type="ECO:0000313" key="4">
    <source>
        <dbReference type="Proteomes" id="UP000255168"/>
    </source>
</evidence>
<dbReference type="InterPro" id="IPR031804">
    <property type="entry name" value="DUF4743"/>
</dbReference>
<dbReference type="InterPro" id="IPR000086">
    <property type="entry name" value="NUDIX_hydrolase_dom"/>
</dbReference>
<dbReference type="RefSeq" id="WP_018007856.1">
    <property type="nucleotide sequence ID" value="NZ_AQUR01000104.1"/>
</dbReference>
<dbReference type="Gene3D" id="3.90.79.10">
    <property type="entry name" value="Nucleoside Triphosphate Pyrophosphohydrolase"/>
    <property type="match status" value="1"/>
</dbReference>
<organism evidence="3 4">
    <name type="scientific">Cupriavidus neocaledonicus</name>
    <dbReference type="NCBI Taxonomy" id="1040979"/>
    <lineage>
        <taxon>Bacteria</taxon>
        <taxon>Pseudomonadati</taxon>
        <taxon>Pseudomonadota</taxon>
        <taxon>Betaproteobacteria</taxon>
        <taxon>Burkholderiales</taxon>
        <taxon>Burkholderiaceae</taxon>
        <taxon>Cupriavidus</taxon>
    </lineage>
</organism>
<evidence type="ECO:0000313" key="3">
    <source>
        <dbReference type="EMBL" id="SPD47314.1"/>
    </source>
</evidence>
<dbReference type="AlphaFoldDB" id="A0A375H504"/>
<reference evidence="4 5" key="1">
    <citation type="submission" date="2018-01" db="EMBL/GenBank/DDBJ databases">
        <authorList>
            <person name="Clerissi C."/>
        </authorList>
    </citation>
    <scope>NUCLEOTIDE SEQUENCE [LARGE SCALE GENOMIC DNA]</scope>
    <source>
        <strain evidence="2">Cupriavidus taiwanensis STM 6082</strain>
        <strain evidence="3">Cupriavidus taiwanensis STM 6160</strain>
    </source>
</reference>
<name>A0A375H504_9BURK</name>
<dbReference type="PROSITE" id="PS51462">
    <property type="entry name" value="NUDIX"/>
    <property type="match status" value="1"/>
</dbReference>
<dbReference type="Proteomes" id="UP000255168">
    <property type="component" value="Chromosome I"/>
</dbReference>
<accession>A0A375H504</accession>
<dbReference type="Proteomes" id="UP000256710">
    <property type="component" value="Unassembled WGS sequence"/>
</dbReference>
<dbReference type="Pfam" id="PF15916">
    <property type="entry name" value="DUF4743"/>
    <property type="match status" value="1"/>
</dbReference>